<dbReference type="CDD" id="cd06578">
    <property type="entry name" value="HemD"/>
    <property type="match status" value="1"/>
</dbReference>
<dbReference type="Proteomes" id="UP000197783">
    <property type="component" value="Unassembled WGS sequence"/>
</dbReference>
<evidence type="ECO:0000313" key="2">
    <source>
        <dbReference type="EMBL" id="OWK31727.1"/>
    </source>
</evidence>
<dbReference type="GO" id="GO:0033014">
    <property type="term" value="P:tetrapyrrole biosynthetic process"/>
    <property type="evidence" value="ECO:0007669"/>
    <property type="project" value="InterPro"/>
</dbReference>
<proteinExistence type="predicted"/>
<dbReference type="Gene3D" id="3.40.50.10090">
    <property type="match status" value="2"/>
</dbReference>
<reference evidence="2 3" key="1">
    <citation type="submission" date="2017-03" db="EMBL/GenBank/DDBJ databases">
        <title>Genome sequence of Sphingomonas mucosissima DSM 17494.</title>
        <authorList>
            <person name="Poehlein A."/>
            <person name="Wuebbeler J.H."/>
            <person name="Steinbuechel A."/>
            <person name="Daniel R."/>
        </authorList>
    </citation>
    <scope>NUCLEOTIDE SEQUENCE [LARGE SCALE GENOMIC DNA]</scope>
    <source>
        <strain evidence="2 3">DSM 17494</strain>
    </source>
</reference>
<dbReference type="OrthoDB" id="7424801at2"/>
<gene>
    <name evidence="2" type="ORF">SPMU_00450</name>
</gene>
<dbReference type="GO" id="GO:0004852">
    <property type="term" value="F:uroporphyrinogen-III synthase activity"/>
    <property type="evidence" value="ECO:0007669"/>
    <property type="project" value="InterPro"/>
</dbReference>
<evidence type="ECO:0000259" key="1">
    <source>
        <dbReference type="Pfam" id="PF02602"/>
    </source>
</evidence>
<dbReference type="AlphaFoldDB" id="A0A245ZPR1"/>
<dbReference type="InterPro" id="IPR036108">
    <property type="entry name" value="4pyrrol_syn_uPrphyn_synt_sf"/>
</dbReference>
<dbReference type="Pfam" id="PF02602">
    <property type="entry name" value="HEM4"/>
    <property type="match status" value="1"/>
</dbReference>
<keyword evidence="3" id="KW-1185">Reference proteome</keyword>
<organism evidence="2 3">
    <name type="scientific">Sphingomonas mucosissima</name>
    <dbReference type="NCBI Taxonomy" id="370959"/>
    <lineage>
        <taxon>Bacteria</taxon>
        <taxon>Pseudomonadati</taxon>
        <taxon>Pseudomonadota</taxon>
        <taxon>Alphaproteobacteria</taxon>
        <taxon>Sphingomonadales</taxon>
        <taxon>Sphingomonadaceae</taxon>
        <taxon>Sphingomonas</taxon>
    </lineage>
</organism>
<sequence length="222" mass="22971">MTRTALVLRPEPGGRTTAERLAAAGLPTLQMPLFETTAIDWTPPSDRYDALLLTSANAVRHAGAGLSALRALPVVAVGNGTAAAAREAGFVVAAVGKGNGAQALALAHQKGWRRILRLAARDRTVLEGVTDLPVYASNPLIPPLSALKAAVDTVALVHSSRAASVFRELLERDAVPVETIRLAAISEAVAAAAGTGWNRIMVAPKPNDAALVEIACTLAIDP</sequence>
<name>A0A245ZPR1_9SPHN</name>
<dbReference type="SUPFAM" id="SSF69618">
    <property type="entry name" value="HemD-like"/>
    <property type="match status" value="1"/>
</dbReference>
<accession>A0A245ZPR1</accession>
<comment type="caution">
    <text evidence="2">The sequence shown here is derived from an EMBL/GenBank/DDBJ whole genome shotgun (WGS) entry which is preliminary data.</text>
</comment>
<dbReference type="InterPro" id="IPR003754">
    <property type="entry name" value="4pyrrol_synth_uPrphyn_synth"/>
</dbReference>
<dbReference type="EMBL" id="NBBJ01000001">
    <property type="protein sequence ID" value="OWK31727.1"/>
    <property type="molecule type" value="Genomic_DNA"/>
</dbReference>
<evidence type="ECO:0000313" key="3">
    <source>
        <dbReference type="Proteomes" id="UP000197783"/>
    </source>
</evidence>
<feature type="domain" description="Tetrapyrrole biosynthesis uroporphyrinogen III synthase" evidence="1">
    <location>
        <begin position="17"/>
        <end position="213"/>
    </location>
</feature>
<protein>
    <submittedName>
        <fullName evidence="2">Uroporphyrinogen-III synthase</fullName>
    </submittedName>
</protein>